<comment type="caution">
    <text evidence="1">The sequence shown here is derived from an EMBL/GenBank/DDBJ whole genome shotgun (WGS) entry which is preliminary data.</text>
</comment>
<reference evidence="1 2" key="1">
    <citation type="submission" date="2023-07" db="EMBL/GenBank/DDBJ databases">
        <title>Sequencing the genomes of 1000 actinobacteria strains.</title>
        <authorList>
            <person name="Klenk H.-P."/>
        </authorList>
    </citation>
    <scope>NUCLEOTIDE SEQUENCE [LARGE SCALE GENOMIC DNA]</scope>
    <source>
        <strain evidence="1 2">DSM 44508</strain>
    </source>
</reference>
<organism evidence="1 2">
    <name type="scientific">Corynebacterium felinum</name>
    <dbReference type="NCBI Taxonomy" id="131318"/>
    <lineage>
        <taxon>Bacteria</taxon>
        <taxon>Bacillati</taxon>
        <taxon>Actinomycetota</taxon>
        <taxon>Actinomycetes</taxon>
        <taxon>Mycobacteriales</taxon>
        <taxon>Corynebacteriaceae</taxon>
        <taxon>Corynebacterium</taxon>
    </lineage>
</organism>
<keyword evidence="2" id="KW-1185">Reference proteome</keyword>
<evidence type="ECO:0000313" key="2">
    <source>
        <dbReference type="Proteomes" id="UP001183619"/>
    </source>
</evidence>
<protein>
    <submittedName>
        <fullName evidence="1">Uncharacterized protein</fullName>
    </submittedName>
</protein>
<gene>
    <name evidence="1" type="ORF">J2S37_001761</name>
</gene>
<sequence>MKVFDPKYTLLADRCHAAYFPNFLVDRATQEIEAVLCLPETGEKEVETARAAPLLRIT</sequence>
<accession>A0ABU2B9E6</accession>
<dbReference type="Proteomes" id="UP001183619">
    <property type="component" value="Unassembled WGS sequence"/>
</dbReference>
<proteinExistence type="predicted"/>
<name>A0ABU2B9E6_9CORY</name>
<evidence type="ECO:0000313" key="1">
    <source>
        <dbReference type="EMBL" id="MDR7355223.1"/>
    </source>
</evidence>
<dbReference type="EMBL" id="JAVDYF010000001">
    <property type="protein sequence ID" value="MDR7355223.1"/>
    <property type="molecule type" value="Genomic_DNA"/>
</dbReference>
<dbReference type="RefSeq" id="WP_277104919.1">
    <property type="nucleotide sequence ID" value="NZ_BAAAJS010000058.1"/>
</dbReference>